<organism evidence="2 3">
    <name type="scientific">Brassica campestris</name>
    <name type="common">Field mustard</name>
    <dbReference type="NCBI Taxonomy" id="3711"/>
    <lineage>
        <taxon>Eukaryota</taxon>
        <taxon>Viridiplantae</taxon>
        <taxon>Streptophyta</taxon>
        <taxon>Embryophyta</taxon>
        <taxon>Tracheophyta</taxon>
        <taxon>Spermatophyta</taxon>
        <taxon>Magnoliopsida</taxon>
        <taxon>eudicotyledons</taxon>
        <taxon>Gunneridae</taxon>
        <taxon>Pentapetalae</taxon>
        <taxon>rosids</taxon>
        <taxon>malvids</taxon>
        <taxon>Brassicales</taxon>
        <taxon>Brassicaceae</taxon>
        <taxon>Brassiceae</taxon>
        <taxon>Brassica</taxon>
    </lineage>
</organism>
<dbReference type="Proteomes" id="UP000694005">
    <property type="component" value="Chromosome A02"/>
</dbReference>
<evidence type="ECO:0000256" key="1">
    <source>
        <dbReference type="SAM" id="Phobius"/>
    </source>
</evidence>
<proteinExistence type="predicted"/>
<feature type="transmembrane region" description="Helical" evidence="1">
    <location>
        <begin position="45"/>
        <end position="69"/>
    </location>
</feature>
<gene>
    <name evidence="2" type="ORF">BRAPAZ1V2_A02P17870.2</name>
</gene>
<dbReference type="AlphaFoldDB" id="A0A8D9H560"/>
<feature type="non-terminal residue" evidence="2">
    <location>
        <position position="1"/>
    </location>
</feature>
<name>A0A8D9H560_BRACM</name>
<keyword evidence="1" id="KW-1133">Transmembrane helix</keyword>
<keyword evidence="1" id="KW-0812">Transmembrane</keyword>
<protein>
    <submittedName>
        <fullName evidence="2">Uncharacterized protein</fullName>
    </submittedName>
</protein>
<evidence type="ECO:0000313" key="2">
    <source>
        <dbReference type="EMBL" id="CAG7892835.1"/>
    </source>
</evidence>
<reference evidence="2 3" key="1">
    <citation type="submission" date="2021-07" db="EMBL/GenBank/DDBJ databases">
        <authorList>
            <consortium name="Genoscope - CEA"/>
            <person name="William W."/>
        </authorList>
    </citation>
    <scope>NUCLEOTIDE SEQUENCE [LARGE SCALE GENOMIC DNA]</scope>
</reference>
<sequence>SLFNCIATIDNVVWDSRCNEETFHFLRKSFRLNTSDFYSNHSRSLVLSFSAVFFFVRLPPLSFFLSLLIQKGNQKYCIHLIELLNNRYVN</sequence>
<accession>A0A8D9H560</accession>
<dbReference type="EMBL" id="LS974618">
    <property type="protein sequence ID" value="CAG7892835.1"/>
    <property type="molecule type" value="Genomic_DNA"/>
</dbReference>
<keyword evidence="1" id="KW-0472">Membrane</keyword>
<evidence type="ECO:0000313" key="3">
    <source>
        <dbReference type="Proteomes" id="UP000694005"/>
    </source>
</evidence>
<dbReference type="Gramene" id="A02p17870.2_BraZ1">
    <property type="protein sequence ID" value="A02p17870.2_BraZ1.CDS"/>
    <property type="gene ID" value="A02g17870.2_BraZ1"/>
</dbReference>